<feature type="chain" id="PRO_5001970987" evidence="2">
    <location>
        <begin position="20"/>
        <end position="284"/>
    </location>
</feature>
<evidence type="ECO:0000256" key="1">
    <source>
        <dbReference type="SAM" id="MobiDB-lite"/>
    </source>
</evidence>
<feature type="region of interest" description="Disordered" evidence="1">
    <location>
        <begin position="16"/>
        <end position="36"/>
    </location>
</feature>
<organism evidence="3 4">
    <name type="scientific">Knoellia sinensis KCTC 19936</name>
    <dbReference type="NCBI Taxonomy" id="1385520"/>
    <lineage>
        <taxon>Bacteria</taxon>
        <taxon>Bacillati</taxon>
        <taxon>Actinomycetota</taxon>
        <taxon>Actinomycetes</taxon>
        <taxon>Micrococcales</taxon>
        <taxon>Intrasporangiaceae</taxon>
        <taxon>Knoellia</taxon>
    </lineage>
</organism>
<evidence type="ECO:0000313" key="3">
    <source>
        <dbReference type="EMBL" id="KGN32145.1"/>
    </source>
</evidence>
<sequence>MIVALLLALTVALAGPAAAEPTPPPGSTDGSSTGDGAKITITLEEIKEAAREAAASVGKPGPRWQYRTRINCTSGDADTGCGAAAAACTNGQFQAVVLRRMVDPDGTPVRGAQGQWTAWGVTCFPDRLPGNTLPSIAQIRQAFREVEFTKGGLSIQPVGNVTLVNLPTYFEATWPEAGIGPDEIDASALLGYRLEIQPTLQSLTYVYGDGNKSEPTTSLGGPHPAGDIRWTYKQPGQMATRVDTTYGGRFRLEGGPWMTIPDTVTVQGTPATLTVREAKARLYE</sequence>
<proteinExistence type="predicted"/>
<dbReference type="eggNOG" id="ENOG5032ZQT">
    <property type="taxonomic scope" value="Bacteria"/>
</dbReference>
<evidence type="ECO:0000256" key="2">
    <source>
        <dbReference type="SAM" id="SignalP"/>
    </source>
</evidence>
<name>A0A0A0J462_9MICO</name>
<gene>
    <name evidence="3" type="ORF">N802_11230</name>
</gene>
<keyword evidence="2" id="KW-0732">Signal</keyword>
<reference evidence="3 4" key="1">
    <citation type="submission" date="2013-08" db="EMBL/GenBank/DDBJ databases">
        <title>The genome sequence of Knoellia sinensis.</title>
        <authorList>
            <person name="Zhu W."/>
            <person name="Wang G."/>
        </authorList>
    </citation>
    <scope>NUCLEOTIDE SEQUENCE [LARGE SCALE GENOMIC DNA]</scope>
    <source>
        <strain evidence="3 4">KCTC 19936</strain>
    </source>
</reference>
<dbReference type="Proteomes" id="UP000030002">
    <property type="component" value="Unassembled WGS sequence"/>
</dbReference>
<feature type="signal peptide" evidence="2">
    <location>
        <begin position="1"/>
        <end position="19"/>
    </location>
</feature>
<dbReference type="STRING" id="1385520.N802_11230"/>
<dbReference type="EMBL" id="AVPJ01000008">
    <property type="protein sequence ID" value="KGN32145.1"/>
    <property type="molecule type" value="Genomic_DNA"/>
</dbReference>
<comment type="caution">
    <text evidence="3">The sequence shown here is derived from an EMBL/GenBank/DDBJ whole genome shotgun (WGS) entry which is preliminary data.</text>
</comment>
<feature type="compositionally biased region" description="Low complexity" evidence="1">
    <location>
        <begin position="27"/>
        <end position="36"/>
    </location>
</feature>
<protein>
    <submittedName>
        <fullName evidence="3">Uncharacterized protein</fullName>
    </submittedName>
</protein>
<accession>A0A0A0J462</accession>
<keyword evidence="4" id="KW-1185">Reference proteome</keyword>
<dbReference type="AlphaFoldDB" id="A0A0A0J462"/>
<evidence type="ECO:0000313" key="4">
    <source>
        <dbReference type="Proteomes" id="UP000030002"/>
    </source>
</evidence>